<dbReference type="OrthoDB" id="8481647at2"/>
<reference evidence="2 3" key="1">
    <citation type="journal article" date="2012" name="J. Bacteriol.">
        <title>Complete Genome Sequence of Providencia stuartii Clinical Isolate MRSN 2154.</title>
        <authorList>
            <person name="Clifford R.J."/>
            <person name="Hang J."/>
            <person name="Riley M.C."/>
            <person name="Onmus-Leone F."/>
            <person name="Kuschner R.A."/>
            <person name="Lesho E.P."/>
            <person name="Waterman P.E."/>
        </authorList>
    </citation>
    <scope>NUCLEOTIDE SEQUENCE [LARGE SCALE GENOMIC DNA]</scope>
    <source>
        <strain evidence="2 3">MRSN 2154</strain>
    </source>
</reference>
<dbReference type="AlphaFoldDB" id="A0A140NGE7"/>
<keyword evidence="1" id="KW-1133">Transmembrane helix</keyword>
<gene>
    <name evidence="2" type="ordered locus">S70_00040</name>
</gene>
<sequence length="95" mass="11111">MFKLLLSVFNSSLKFVFRTLIIKFVLFFGLYFAVHELVSVMMTWLPSGSDLPQLFSQLPDSVWYFMNLFLVPYGITLLLSAHFTRFIIRRIPLIG</sequence>
<name>A0A140NGE7_PROSM</name>
<reference evidence="3" key="2">
    <citation type="submission" date="2012-04" db="EMBL/GenBank/DDBJ databases">
        <title>Complete genome sequence of Providencia stuartii clinical isolate MRSN 2154.</title>
        <authorList>
            <person name="Clifford R.J."/>
            <person name="Hang J."/>
            <person name="Riley M.C."/>
            <person name="Onmus-Leone F."/>
            <person name="Kuschner R.A."/>
            <person name="Lesho E.P."/>
            <person name="Waterman P.E."/>
        </authorList>
    </citation>
    <scope>NUCLEOTIDE SEQUENCE [LARGE SCALE GENOMIC DNA]</scope>
    <source>
        <strain evidence="3">MRSN 2154</strain>
    </source>
</reference>
<proteinExistence type="predicted"/>
<dbReference type="GeneID" id="93519251"/>
<dbReference type="Proteomes" id="UP000005012">
    <property type="component" value="Chromosome"/>
</dbReference>
<dbReference type="KEGG" id="psi:S70_00040"/>
<dbReference type="PATRIC" id="fig|1157951.4.peg.8"/>
<organism evidence="2 3">
    <name type="scientific">Providencia stuartii (strain MRSN 2154)</name>
    <dbReference type="NCBI Taxonomy" id="1157951"/>
    <lineage>
        <taxon>Bacteria</taxon>
        <taxon>Pseudomonadati</taxon>
        <taxon>Pseudomonadota</taxon>
        <taxon>Gammaproteobacteria</taxon>
        <taxon>Enterobacterales</taxon>
        <taxon>Morganellaceae</taxon>
        <taxon>Providencia</taxon>
    </lineage>
</organism>
<evidence type="ECO:0000256" key="1">
    <source>
        <dbReference type="SAM" id="Phobius"/>
    </source>
</evidence>
<feature type="transmembrane region" description="Helical" evidence="1">
    <location>
        <begin position="20"/>
        <end position="42"/>
    </location>
</feature>
<dbReference type="RefSeq" id="WP_014655988.1">
    <property type="nucleotide sequence ID" value="NC_017731.1"/>
</dbReference>
<keyword evidence="1" id="KW-0812">Transmembrane</keyword>
<evidence type="ECO:0000313" key="3">
    <source>
        <dbReference type="Proteomes" id="UP000005012"/>
    </source>
</evidence>
<dbReference type="InterPro" id="IPR019670">
    <property type="entry name" value="DUF2523"/>
</dbReference>
<keyword evidence="1" id="KW-0472">Membrane</keyword>
<dbReference type="EMBL" id="CP003488">
    <property type="protein sequence ID" value="AFH91913.1"/>
    <property type="molecule type" value="Genomic_DNA"/>
</dbReference>
<dbReference type="HOGENOM" id="CLU_169081_0_0_6"/>
<dbReference type="Pfam" id="PF10734">
    <property type="entry name" value="DUF2523"/>
    <property type="match status" value="1"/>
</dbReference>
<protein>
    <submittedName>
        <fullName evidence="2">Phage-related membrane protein</fullName>
    </submittedName>
</protein>
<evidence type="ECO:0000313" key="2">
    <source>
        <dbReference type="EMBL" id="AFH91913.1"/>
    </source>
</evidence>
<accession>A0A140NGE7</accession>
<feature type="transmembrane region" description="Helical" evidence="1">
    <location>
        <begin position="62"/>
        <end position="81"/>
    </location>
</feature>